<reference evidence="3 4" key="1">
    <citation type="submission" date="2019-03" db="EMBL/GenBank/DDBJ databases">
        <title>Whole genome sequence of a novel Rubrobacter taiwanensis strain, isolated from Yellowstone National Park.</title>
        <authorList>
            <person name="Freed S."/>
            <person name="Ramaley R.F."/>
            <person name="Kyndt J.A."/>
        </authorList>
    </citation>
    <scope>NUCLEOTIDE SEQUENCE [LARGE SCALE GENOMIC DNA]</scope>
    <source>
        <strain evidence="3 4">Yellowstone</strain>
    </source>
</reference>
<evidence type="ECO:0000256" key="2">
    <source>
        <dbReference type="ARBA" id="ARBA00022801"/>
    </source>
</evidence>
<sequence length="222" mass="25063">MPQAIGFDIYGTLVDPLEMNEHLRPLAADKADRLSELWRQKQIEYTFRKALMRRYENFGICTRQALEFAAASLGVELSEEDKNSLLEEYQNLRPFPDVLPGLERLRAQDHTLVTFSNGVEAAARVLLERAGILPHLSGVISVDDVESFKPDPVVYAYLARRLDRPAEEVWLVSSNPFDVIGAKSAGLKAAWVKRRPDAVFDPWGIEPDVTVNNLEELAERIS</sequence>
<dbReference type="Gene3D" id="1.10.150.240">
    <property type="entry name" value="Putative phosphatase, domain 2"/>
    <property type="match status" value="1"/>
</dbReference>
<evidence type="ECO:0000313" key="4">
    <source>
        <dbReference type="Proteomes" id="UP000295244"/>
    </source>
</evidence>
<protein>
    <submittedName>
        <fullName evidence="3">Haloacid dehalogenase type II</fullName>
    </submittedName>
</protein>
<dbReference type="Proteomes" id="UP000295244">
    <property type="component" value="Unassembled WGS sequence"/>
</dbReference>
<dbReference type="EMBL" id="SKBU01000016">
    <property type="protein sequence ID" value="TCJ16467.1"/>
    <property type="molecule type" value="Genomic_DNA"/>
</dbReference>
<comment type="similarity">
    <text evidence="1">Belongs to the HAD-like hydrolase superfamily. S-2-haloalkanoic acid dehalogenase family.</text>
</comment>
<dbReference type="SFLD" id="SFLDG01129">
    <property type="entry name" value="C1.5:_HAD__Beta-PGM__Phosphata"/>
    <property type="match status" value="1"/>
</dbReference>
<dbReference type="GO" id="GO:0019120">
    <property type="term" value="F:hydrolase activity, acting on acid halide bonds, in C-halide compounds"/>
    <property type="evidence" value="ECO:0007669"/>
    <property type="project" value="InterPro"/>
</dbReference>
<dbReference type="InterPro" id="IPR036412">
    <property type="entry name" value="HAD-like_sf"/>
</dbReference>
<dbReference type="CDD" id="cd02588">
    <property type="entry name" value="HAD_L2-DEX"/>
    <property type="match status" value="1"/>
</dbReference>
<organism evidence="3 4">
    <name type="scientific">Rubrobacter taiwanensis</name>
    <dbReference type="NCBI Taxonomy" id="185139"/>
    <lineage>
        <taxon>Bacteria</taxon>
        <taxon>Bacillati</taxon>
        <taxon>Actinomycetota</taxon>
        <taxon>Rubrobacteria</taxon>
        <taxon>Rubrobacterales</taxon>
        <taxon>Rubrobacteraceae</taxon>
        <taxon>Rubrobacter</taxon>
    </lineage>
</organism>
<dbReference type="SFLD" id="SFLDS00003">
    <property type="entry name" value="Haloacid_Dehalogenase"/>
    <property type="match status" value="1"/>
</dbReference>
<keyword evidence="2" id="KW-0378">Hydrolase</keyword>
<dbReference type="InterPro" id="IPR051540">
    <property type="entry name" value="S-2-haloacid_dehalogenase"/>
</dbReference>
<gene>
    <name evidence="3" type="ORF">E0L93_10135</name>
</gene>
<name>A0A4R1BH19_9ACTN</name>
<dbReference type="OrthoDB" id="3774052at2"/>
<evidence type="ECO:0000313" key="3">
    <source>
        <dbReference type="EMBL" id="TCJ16467.1"/>
    </source>
</evidence>
<dbReference type="PANTHER" id="PTHR43316:SF3">
    <property type="entry name" value="HALOACID DEHALOGENASE, TYPE II (AFU_ORTHOLOGUE AFUA_2G07750)-RELATED"/>
    <property type="match status" value="1"/>
</dbReference>
<dbReference type="SUPFAM" id="SSF56784">
    <property type="entry name" value="HAD-like"/>
    <property type="match status" value="1"/>
</dbReference>
<dbReference type="InterPro" id="IPR006439">
    <property type="entry name" value="HAD-SF_hydro_IA"/>
</dbReference>
<dbReference type="PRINTS" id="PR00413">
    <property type="entry name" value="HADHALOGNASE"/>
</dbReference>
<proteinExistence type="inferred from homology"/>
<dbReference type="InterPro" id="IPR023198">
    <property type="entry name" value="PGP-like_dom2"/>
</dbReference>
<dbReference type="RefSeq" id="WP_132691532.1">
    <property type="nucleotide sequence ID" value="NZ_SKBU01000016.1"/>
</dbReference>
<accession>A0A4R1BH19</accession>
<dbReference type="PANTHER" id="PTHR43316">
    <property type="entry name" value="HYDROLASE, HALOACID DELAHOGENASE-RELATED"/>
    <property type="match status" value="1"/>
</dbReference>
<dbReference type="Pfam" id="PF00702">
    <property type="entry name" value="Hydrolase"/>
    <property type="match status" value="1"/>
</dbReference>
<dbReference type="InterPro" id="IPR006328">
    <property type="entry name" value="2-HAD"/>
</dbReference>
<dbReference type="AlphaFoldDB" id="A0A4R1BH19"/>
<keyword evidence="4" id="KW-1185">Reference proteome</keyword>
<dbReference type="Gene3D" id="3.40.50.1000">
    <property type="entry name" value="HAD superfamily/HAD-like"/>
    <property type="match status" value="1"/>
</dbReference>
<evidence type="ECO:0000256" key="1">
    <source>
        <dbReference type="ARBA" id="ARBA00008106"/>
    </source>
</evidence>
<comment type="caution">
    <text evidence="3">The sequence shown here is derived from an EMBL/GenBank/DDBJ whole genome shotgun (WGS) entry which is preliminary data.</text>
</comment>
<dbReference type="InterPro" id="IPR023214">
    <property type="entry name" value="HAD_sf"/>
</dbReference>
<dbReference type="NCBIfam" id="TIGR01428">
    <property type="entry name" value="HAD_type_II"/>
    <property type="match status" value="1"/>
</dbReference>
<dbReference type="NCBIfam" id="TIGR01493">
    <property type="entry name" value="HAD-SF-IA-v2"/>
    <property type="match status" value="1"/>
</dbReference>